<dbReference type="PANTHER" id="PTHR11475:SF141">
    <property type="entry name" value="CARDINAL"/>
    <property type="match status" value="1"/>
</dbReference>
<dbReference type="FunFam" id="1.10.640.10:FF:000003">
    <property type="entry name" value="chorion peroxidase"/>
    <property type="match status" value="1"/>
</dbReference>
<dbReference type="OrthoDB" id="823504at2759"/>
<evidence type="ECO:0000256" key="6">
    <source>
        <dbReference type="PIRSR" id="PIRSR619791-2"/>
    </source>
</evidence>
<feature type="region of interest" description="Disordered" evidence="7">
    <location>
        <begin position="1474"/>
        <end position="1498"/>
    </location>
</feature>
<evidence type="ECO:0000256" key="1">
    <source>
        <dbReference type="ARBA" id="ARBA00004613"/>
    </source>
</evidence>
<dbReference type="PANTHER" id="PTHR11475">
    <property type="entry name" value="OXIDASE/PEROXIDASE"/>
    <property type="match status" value="1"/>
</dbReference>
<dbReference type="GO" id="GO:0020037">
    <property type="term" value="F:heme binding"/>
    <property type="evidence" value="ECO:0007669"/>
    <property type="project" value="InterPro"/>
</dbReference>
<keyword evidence="3" id="KW-0560">Oxidoreductase</keyword>
<keyword evidence="4 6" id="KW-0349">Heme</keyword>
<dbReference type="CDD" id="cd09823">
    <property type="entry name" value="peroxinectin_like"/>
    <property type="match status" value="1"/>
</dbReference>
<evidence type="ECO:0000256" key="8">
    <source>
        <dbReference type="SAM" id="Phobius"/>
    </source>
</evidence>
<evidence type="ECO:0000256" key="4">
    <source>
        <dbReference type="ARBA" id="ARBA00022617"/>
    </source>
</evidence>
<dbReference type="GO" id="GO:0046872">
    <property type="term" value="F:metal ion binding"/>
    <property type="evidence" value="ECO:0007669"/>
    <property type="project" value="UniProtKB-KW"/>
</dbReference>
<name>A0A8S1D0D5_9INSE</name>
<dbReference type="InterPro" id="IPR010255">
    <property type="entry name" value="Haem_peroxidase_sf"/>
</dbReference>
<keyword evidence="6" id="KW-0479">Metal-binding</keyword>
<comment type="caution">
    <text evidence="9">The sequence shown here is derived from an EMBL/GenBank/DDBJ whole genome shotgun (WGS) entry which is preliminary data.</text>
</comment>
<accession>A0A8S1D0D5</accession>
<sequence length="1718" mass="189594">MVFATITLFERLLNNSIPVTSLPPHVKKFLLLKFKFVILYLYKRVPQNLYRHGKKLAVVMETDESTPLRVTEPERSYVYMSARNRVYRSKVRQFQCCICAGLLGIFVLAMIITVAYMVNHDVDDEPSELETNSSTITPLQELKMLLMSPNFMKDTENLRIPVSGYNSVELNEAFTKAEADVDKRLQDEKNNPAVPLPPNHPSNLHQKVMYSSPNALKASKTGQIILAATKNIYKDKWTTGGWTGRGPKLPSSKWVSPEWCPAKEDVLSNCDPASPYRTIDGTCNNLVNPEYGVTMKPFRRLMPPAYGDGISSPRVSTGSKPLPSAREVSIMVHRPTYMNDPHFTVVLAVWGQFVDHDFTATALSRRADGQAITCCNTVWQHPECFPVPLSAGDPFYHQYNITCMDFVRSAPAPSCSLGPREQFNQVTPYIDGSVVYGADKNLESELRTFTDGLLVSSRSADGRELLPVDRTPKDGCNQAEEAAKGRYCFKEHNRLATELKKRNPTWSDEKLYQEARKIVAAEMQHVHYNEFLPVILGKDLADDLNITSEANGYYHGYDPTVNPQIANEFASCAFRFGHTLMQGLIRMISGDTSSEAYVQLHKMLFNPFGLYEKGYIEKTLRGATRTGMNKPGSSVSPELQGNLFKPQSGPCGLDLVSLNIQRGRDQGLPPYPAWREHCGFKRPTTFEDLEEIMDTESVDRMRTMYNTVDDIDPYTGLLSETPVTTSGILGPTATCVISDQFVRLKKGDRFWYETPSAPQAFSPAQLNELKKVSLSSLLCDNTDTLEEVQPLSMQAITSENAITPCANLPRPNLDAWIEMPSVRLVQSSGIRPRPLPNIEEFDKIPRDPTDPISRKSTKNELVVGATAVAGSVTASFDGGPTETIWDGTLPTTIPTDFINQVLPPDGEPLTPLDPALIDHRAGIIWTGSVDLIGTNRLQLTASFSVPVFMKGMGYTQKWWNGNAKVQLNVNWNTTELAGQALGDFFTPIALRMNTSEEGIGAVPILSTSTVSSMRFPVLLRGTFNFDHSEFYWNGNVTIIYPPKPILQMPYSGSSYWGTPYVRPPPRLVIGGSAETGSISASYDGGPSQTLWDGTFPLSIPSPFLDRKLPAGTVLPPPDPTVPVEHRGGAFWNGKVDINENDQLVLTATFSMPVFLHVTGAFGPAVQKWWSGNAEITININWNTTEIHGLPEAKYFTPLAFRQIAKFGPSHPYRFLSTTDPNSLDKTAPTPLPTFPIILQGDYNMDHSQFLWNGNVTLVFPKSTPAAPLSLLQAAALVKQGKKVVPKPKPAKPVVFSFGGNATFASFNFDEDQIWDGSSPLNFSVPAKGVGPIGSMDLFHGGDSVFVGSIEVTAPNTISVNGSISLPIANASNPASIIWQTGTIEATLNVTWNNFLPEVIATENDTLHCLVYLSPAKSPKDKSPASENLLAAPKIGPAIMPSCFVILSGQSSLDKTSFSWSGSYVAVIRPAAGVTPATKPSRKKRSANPLSHGRVQPRVQDTFKPKGHKVVLGGKAVSGKITAASDRSPRRTLFHGSLPISIPMPAFDRYLPRTTTEYIHQNIGPIFHGNGPIWSGSVNYRPGTRTIELYGDFRVPLYLHGDTFKQEWWLGHAELVIDVAWNNTLLDYAAIASLPDADFYSPIRFRPDEKAYADDEAYNSIQKSDPDMMIATPMQPPDEPFYPKGPMPKFPIILHGAMNSDGRAFLWNGNMTMVFPCAE</sequence>
<comment type="subcellular location">
    <subcellularLocation>
        <location evidence="1">Secreted</location>
    </subcellularLocation>
</comment>
<protein>
    <submittedName>
        <fullName evidence="9">Uncharacterized protein</fullName>
    </submittedName>
</protein>
<dbReference type="PRINTS" id="PR00457">
    <property type="entry name" value="ANPEROXIDASE"/>
</dbReference>
<dbReference type="InterPro" id="IPR019791">
    <property type="entry name" value="Haem_peroxidase_animal"/>
</dbReference>
<dbReference type="PROSITE" id="PS50292">
    <property type="entry name" value="PEROXIDASE_3"/>
    <property type="match status" value="1"/>
</dbReference>
<dbReference type="Gene3D" id="1.10.640.10">
    <property type="entry name" value="Haem peroxidase domain superfamily, animal type"/>
    <property type="match status" value="1"/>
</dbReference>
<evidence type="ECO:0000313" key="9">
    <source>
        <dbReference type="EMBL" id="CAB3373819.1"/>
    </source>
</evidence>
<feature type="binding site" description="axial binding residue" evidence="6">
    <location>
        <position position="578"/>
    </location>
    <ligand>
        <name>heme b</name>
        <dbReference type="ChEBI" id="CHEBI:60344"/>
    </ligand>
    <ligandPart>
        <name>Fe</name>
        <dbReference type="ChEBI" id="CHEBI:18248"/>
    </ligandPart>
</feature>
<reference evidence="9 10" key="1">
    <citation type="submission" date="2020-04" db="EMBL/GenBank/DDBJ databases">
        <authorList>
            <person name="Alioto T."/>
            <person name="Alioto T."/>
            <person name="Gomez Garrido J."/>
        </authorList>
    </citation>
    <scope>NUCLEOTIDE SEQUENCE [LARGE SCALE GENOMIC DNA]</scope>
</reference>
<keyword evidence="6" id="KW-0408">Iron</keyword>
<gene>
    <name evidence="9" type="ORF">CLODIP_2_CD11692</name>
</gene>
<dbReference type="EMBL" id="CADEPI010000090">
    <property type="protein sequence ID" value="CAB3373819.1"/>
    <property type="molecule type" value="Genomic_DNA"/>
</dbReference>
<keyword evidence="8" id="KW-0472">Membrane</keyword>
<keyword evidence="8" id="KW-1133">Transmembrane helix</keyword>
<evidence type="ECO:0000256" key="7">
    <source>
        <dbReference type="SAM" id="MobiDB-lite"/>
    </source>
</evidence>
<evidence type="ECO:0000313" key="10">
    <source>
        <dbReference type="Proteomes" id="UP000494165"/>
    </source>
</evidence>
<dbReference type="InterPro" id="IPR037120">
    <property type="entry name" value="Haem_peroxidase_sf_animal"/>
</dbReference>
<dbReference type="GO" id="GO:0006979">
    <property type="term" value="P:response to oxidative stress"/>
    <property type="evidence" value="ECO:0007669"/>
    <property type="project" value="InterPro"/>
</dbReference>
<dbReference type="Pfam" id="PF03098">
    <property type="entry name" value="An_peroxidase"/>
    <property type="match status" value="1"/>
</dbReference>
<dbReference type="GO" id="GO:0004601">
    <property type="term" value="F:peroxidase activity"/>
    <property type="evidence" value="ECO:0007669"/>
    <property type="project" value="UniProtKB-KW"/>
</dbReference>
<keyword evidence="5" id="KW-0732">Signal</keyword>
<proteinExistence type="predicted"/>
<dbReference type="Proteomes" id="UP000494165">
    <property type="component" value="Unassembled WGS sequence"/>
</dbReference>
<keyword evidence="10" id="KW-1185">Reference proteome</keyword>
<evidence type="ECO:0000256" key="2">
    <source>
        <dbReference type="ARBA" id="ARBA00022525"/>
    </source>
</evidence>
<feature type="transmembrane region" description="Helical" evidence="8">
    <location>
        <begin position="94"/>
        <end position="118"/>
    </location>
</feature>
<evidence type="ECO:0000256" key="3">
    <source>
        <dbReference type="ARBA" id="ARBA00022559"/>
    </source>
</evidence>
<dbReference type="GO" id="GO:0005576">
    <property type="term" value="C:extracellular region"/>
    <property type="evidence" value="ECO:0007669"/>
    <property type="project" value="UniProtKB-SubCell"/>
</dbReference>
<keyword evidence="3" id="KW-0575">Peroxidase</keyword>
<keyword evidence="2" id="KW-0964">Secreted</keyword>
<dbReference type="SUPFAM" id="SSF48113">
    <property type="entry name" value="Heme-dependent peroxidases"/>
    <property type="match status" value="1"/>
</dbReference>
<organism evidence="9 10">
    <name type="scientific">Cloeon dipterum</name>
    <dbReference type="NCBI Taxonomy" id="197152"/>
    <lineage>
        <taxon>Eukaryota</taxon>
        <taxon>Metazoa</taxon>
        <taxon>Ecdysozoa</taxon>
        <taxon>Arthropoda</taxon>
        <taxon>Hexapoda</taxon>
        <taxon>Insecta</taxon>
        <taxon>Pterygota</taxon>
        <taxon>Palaeoptera</taxon>
        <taxon>Ephemeroptera</taxon>
        <taxon>Pisciforma</taxon>
        <taxon>Baetidae</taxon>
        <taxon>Cloeon</taxon>
    </lineage>
</organism>
<evidence type="ECO:0000256" key="5">
    <source>
        <dbReference type="ARBA" id="ARBA00022729"/>
    </source>
</evidence>
<keyword evidence="8" id="KW-0812">Transmembrane</keyword>